<dbReference type="Pfam" id="PF15012">
    <property type="entry name" value="DUF4519"/>
    <property type="match status" value="1"/>
</dbReference>
<comment type="subcellular location">
    <subcellularLocation>
        <location evidence="1">Membrane</location>
        <topology evidence="1">Single-pass membrane protein</topology>
    </subcellularLocation>
</comment>
<dbReference type="InterPro" id="IPR027960">
    <property type="entry name" value="DUF4519"/>
</dbReference>
<dbReference type="PANTHER" id="PTHR34644:SF2">
    <property type="entry name" value="SINGLE-PASS MEMBRANE AND COILED-COIL DOMAIN-CONTAINING PROTEIN 4"/>
    <property type="match status" value="1"/>
</dbReference>
<keyword evidence="4 8" id="KW-0812">Transmembrane</keyword>
<comment type="similarity">
    <text evidence="2">Belongs to the SMCO4 family.</text>
</comment>
<dbReference type="EnsemblMetazoa" id="SCAU015366-RA">
    <property type="protein sequence ID" value="SCAU015366-PA"/>
    <property type="gene ID" value="SCAU015366"/>
</dbReference>
<evidence type="ECO:0000313" key="10">
    <source>
        <dbReference type="Proteomes" id="UP000095300"/>
    </source>
</evidence>
<name>A0A1I8QAF1_STOCA</name>
<accession>A0A1I8QAF1</accession>
<evidence type="ECO:0000256" key="4">
    <source>
        <dbReference type="ARBA" id="ARBA00022692"/>
    </source>
</evidence>
<evidence type="ECO:0000256" key="3">
    <source>
        <dbReference type="ARBA" id="ARBA00017028"/>
    </source>
</evidence>
<feature type="transmembrane region" description="Helical" evidence="8">
    <location>
        <begin position="32"/>
        <end position="50"/>
    </location>
</feature>
<sequence>MRQLKGKVKETRKQRKERRLENLAIQNQMKTVVLPIMGVLALVIAVFVYIKTRPSAVIA</sequence>
<keyword evidence="7 8" id="KW-0472">Membrane</keyword>
<reference evidence="9" key="1">
    <citation type="submission" date="2020-05" db="UniProtKB">
        <authorList>
            <consortium name="EnsemblMetazoa"/>
        </authorList>
    </citation>
    <scope>IDENTIFICATION</scope>
    <source>
        <strain evidence="9">USDA</strain>
    </source>
</reference>
<keyword evidence="10" id="KW-1185">Reference proteome</keyword>
<evidence type="ECO:0000313" key="9">
    <source>
        <dbReference type="EnsemblMetazoa" id="SCAU015366-PA"/>
    </source>
</evidence>
<organism evidence="9 10">
    <name type="scientific">Stomoxys calcitrans</name>
    <name type="common">Stable fly</name>
    <name type="synonym">Conops calcitrans</name>
    <dbReference type="NCBI Taxonomy" id="35570"/>
    <lineage>
        <taxon>Eukaryota</taxon>
        <taxon>Metazoa</taxon>
        <taxon>Ecdysozoa</taxon>
        <taxon>Arthropoda</taxon>
        <taxon>Hexapoda</taxon>
        <taxon>Insecta</taxon>
        <taxon>Pterygota</taxon>
        <taxon>Neoptera</taxon>
        <taxon>Endopterygota</taxon>
        <taxon>Diptera</taxon>
        <taxon>Brachycera</taxon>
        <taxon>Muscomorpha</taxon>
        <taxon>Muscoidea</taxon>
        <taxon>Muscidae</taxon>
        <taxon>Stomoxys</taxon>
    </lineage>
</organism>
<protein>
    <recommendedName>
        <fullName evidence="3">Single-pass membrane and coiled-coil domain-containing protein 4 homolog</fullName>
    </recommendedName>
</protein>
<evidence type="ECO:0000256" key="6">
    <source>
        <dbReference type="ARBA" id="ARBA00023054"/>
    </source>
</evidence>
<dbReference type="OrthoDB" id="10266771at2759"/>
<dbReference type="Proteomes" id="UP000095300">
    <property type="component" value="Unassembled WGS sequence"/>
</dbReference>
<keyword evidence="6" id="KW-0175">Coiled coil</keyword>
<dbReference type="AlphaFoldDB" id="A0A1I8QAF1"/>
<evidence type="ECO:0000256" key="2">
    <source>
        <dbReference type="ARBA" id="ARBA00009202"/>
    </source>
</evidence>
<dbReference type="KEGG" id="scac:106086882"/>
<evidence type="ECO:0000256" key="7">
    <source>
        <dbReference type="ARBA" id="ARBA00023136"/>
    </source>
</evidence>
<dbReference type="GO" id="GO:0016020">
    <property type="term" value="C:membrane"/>
    <property type="evidence" value="ECO:0007669"/>
    <property type="project" value="UniProtKB-SubCell"/>
</dbReference>
<keyword evidence="5 8" id="KW-1133">Transmembrane helix</keyword>
<gene>
    <name evidence="9" type="primary">106086882</name>
</gene>
<proteinExistence type="inferred from homology"/>
<evidence type="ECO:0000256" key="8">
    <source>
        <dbReference type="SAM" id="Phobius"/>
    </source>
</evidence>
<evidence type="ECO:0000256" key="5">
    <source>
        <dbReference type="ARBA" id="ARBA00022989"/>
    </source>
</evidence>
<dbReference type="PANTHER" id="PTHR34644">
    <property type="entry name" value="SINGLE-PASS MEMBRANE AND COILED-COIL DOMAIN-CONTAINING PROTEIN 4"/>
    <property type="match status" value="1"/>
</dbReference>
<evidence type="ECO:0000256" key="1">
    <source>
        <dbReference type="ARBA" id="ARBA00004167"/>
    </source>
</evidence>
<dbReference type="VEuPathDB" id="VectorBase:SCAU015366"/>